<dbReference type="InterPro" id="IPR049912">
    <property type="entry name" value="CRESS_DNA_REP"/>
</dbReference>
<proteinExistence type="predicted"/>
<dbReference type="Proteomes" id="UP000683307">
    <property type="component" value="Segment"/>
</dbReference>
<sequence length="341" mass="39273">MPSSFVCQAKQILLTYSQTNHAFDEELRQRANAHYDFVTQALRPPVLYRLARERHNDGGLHFHCFIAWDAACPIRSQSRLDYNGSHPNIKPIRGNPKRAWEYTGKDGDIVFQHGELDDDLNDNRSTNDSVWSAAVRAETKDKFFEIVRECAPRYYVLYSAQLEYYAAKNYTDPKEDYTGPAFTDLSRDRFEQWRLQAGIGAGPTGRPKSLIIWGESRTGKTIWARSLGMLRSSLIPILGRHSYFQGHFNLDEYDDDCEYAIFDDIAGNFKYFPNYKGWLGCQKTITVTDKYKPKRKINWGRPCILLCNDDPGSDPCVDYNWLEANCFIVNVPEYDPIASVP</sequence>
<dbReference type="GO" id="GO:0042025">
    <property type="term" value="C:host cell nucleus"/>
    <property type="evidence" value="ECO:0007669"/>
    <property type="project" value="UniProtKB-SubCell"/>
</dbReference>
<dbReference type="PRINTS" id="PR00228">
    <property type="entry name" value="GEMCOATCLVL1"/>
</dbReference>
<dbReference type="SUPFAM" id="SSF55464">
    <property type="entry name" value="Origin of replication-binding domain, RBD-like"/>
    <property type="match status" value="1"/>
</dbReference>
<keyword evidence="8" id="KW-0479">Metal-binding</keyword>
<dbReference type="Gene3D" id="3.40.50.300">
    <property type="entry name" value="P-loop containing nucleotide triphosphate hydrolases"/>
    <property type="match status" value="1"/>
</dbReference>
<dbReference type="Gene3D" id="3.40.1310.20">
    <property type="match status" value="1"/>
</dbReference>
<evidence type="ECO:0000256" key="12">
    <source>
        <dbReference type="ARBA" id="ARBA00023124"/>
    </source>
</evidence>
<evidence type="ECO:0000256" key="6">
    <source>
        <dbReference type="ARBA" id="ARBA00022705"/>
    </source>
</evidence>
<evidence type="ECO:0000256" key="5">
    <source>
        <dbReference type="ARBA" id="ARBA00022695"/>
    </source>
</evidence>
<keyword evidence="3" id="KW-1048">Host nucleus</keyword>
<dbReference type="InterPro" id="IPR022692">
    <property type="entry name" value="Gemini_AL1_REP_central"/>
</dbReference>
<evidence type="ECO:0000256" key="8">
    <source>
        <dbReference type="ARBA" id="ARBA00022723"/>
    </source>
</evidence>
<name>A0A6G9W2P2_9VIRU</name>
<comment type="subcellular location">
    <subcellularLocation>
        <location evidence="1">Host nucleus</location>
    </subcellularLocation>
</comment>
<keyword evidence="5" id="KW-0548">Nucleotidyltransferase</keyword>
<dbReference type="GO" id="GO:0046872">
    <property type="term" value="F:metal ion binding"/>
    <property type="evidence" value="ECO:0007669"/>
    <property type="project" value="UniProtKB-KW"/>
</dbReference>
<evidence type="ECO:0000256" key="4">
    <source>
        <dbReference type="ARBA" id="ARBA00022679"/>
    </source>
</evidence>
<keyword evidence="7" id="KW-0540">Nuclease</keyword>
<feature type="domain" description="CRESS-DNA virus Rep endonuclease" evidence="14">
    <location>
        <begin position="6"/>
        <end position="116"/>
    </location>
</feature>
<dbReference type="GeneID" id="80536558"/>
<keyword evidence="13" id="KW-0238">DNA-binding</keyword>
<dbReference type="Pfam" id="PF00799">
    <property type="entry name" value="Gemini_AL1"/>
    <property type="match status" value="1"/>
</dbReference>
<evidence type="ECO:0000313" key="15">
    <source>
        <dbReference type="EMBL" id="QIR82233.1"/>
    </source>
</evidence>
<keyword evidence="11" id="KW-0378">Hydrolase</keyword>
<dbReference type="GO" id="GO:0005198">
    <property type="term" value="F:structural molecule activity"/>
    <property type="evidence" value="ECO:0007669"/>
    <property type="project" value="InterPro"/>
</dbReference>
<organism evidence="15 16">
    <name type="scientific">Chicken genomovirus mg4_1165</name>
    <dbReference type="NCBI Taxonomy" id="2720941"/>
    <lineage>
        <taxon>Viruses</taxon>
        <taxon>Monodnaviria</taxon>
        <taxon>Shotokuvirae</taxon>
        <taxon>Cressdnaviricota</taxon>
        <taxon>Repensiviricetes</taxon>
        <taxon>Geplafuvirales</taxon>
        <taxon>Genomoviridae</taxon>
        <taxon>Gemykrogvirus</taxon>
        <taxon>Gemykrogvirus galga5</taxon>
    </lineage>
</organism>
<evidence type="ECO:0000256" key="9">
    <source>
        <dbReference type="ARBA" id="ARBA00022741"/>
    </source>
</evidence>
<keyword evidence="4" id="KW-0808">Transferase</keyword>
<evidence type="ECO:0000313" key="16">
    <source>
        <dbReference type="Proteomes" id="UP000683307"/>
    </source>
</evidence>
<dbReference type="GO" id="GO:0016888">
    <property type="term" value="F:DNA endonuclease activity, producing 5'-phosphomonoesters"/>
    <property type="evidence" value="ECO:0007669"/>
    <property type="project" value="InterPro"/>
</dbReference>
<protein>
    <recommendedName>
        <fullName evidence="2">Replication-associated protein</fullName>
    </recommendedName>
</protein>
<dbReference type="PROSITE" id="PS52020">
    <property type="entry name" value="CRESS_DNA_REP"/>
    <property type="match status" value="1"/>
</dbReference>
<evidence type="ECO:0000256" key="1">
    <source>
        <dbReference type="ARBA" id="ARBA00004147"/>
    </source>
</evidence>
<accession>A0A6G9W2P2</accession>
<dbReference type="KEGG" id="vg:80536558"/>
<reference evidence="15" key="1">
    <citation type="submission" date="2019-08" db="EMBL/GenBank/DDBJ databases">
        <title>Identification of single stranded DNA viruses in chicken tracheal swab swabs.</title>
        <authorList>
            <person name="Chrzastek K."/>
            <person name="Kapczynski D."/>
            <person name="Kulkarni A."/>
            <person name="Chappell L."/>
            <person name="Schmidlin K."/>
            <person name="Varsani A."/>
        </authorList>
    </citation>
    <scope>NUCLEOTIDE SEQUENCE</scope>
    <source>
        <strain evidence="15">Mg4_1165</strain>
    </source>
</reference>
<dbReference type="EMBL" id="MN379604">
    <property type="protein sequence ID" value="QIR82233.1"/>
    <property type="molecule type" value="Genomic_DNA"/>
</dbReference>
<evidence type="ECO:0000256" key="13">
    <source>
        <dbReference type="ARBA" id="ARBA00023125"/>
    </source>
</evidence>
<dbReference type="GO" id="GO:0003677">
    <property type="term" value="F:DNA binding"/>
    <property type="evidence" value="ECO:0007669"/>
    <property type="project" value="UniProtKB-KW"/>
</dbReference>
<dbReference type="RefSeq" id="YP_010798385.1">
    <property type="nucleotide sequence ID" value="NC_076432.1"/>
</dbReference>
<keyword evidence="6" id="KW-0235">DNA replication</keyword>
<evidence type="ECO:0000259" key="14">
    <source>
        <dbReference type="PROSITE" id="PS52020"/>
    </source>
</evidence>
<evidence type="ECO:0000256" key="11">
    <source>
        <dbReference type="ARBA" id="ARBA00022801"/>
    </source>
</evidence>
<keyword evidence="12" id="KW-0190">Covalent protein-DNA linkage</keyword>
<evidence type="ECO:0000256" key="7">
    <source>
        <dbReference type="ARBA" id="ARBA00022722"/>
    </source>
</evidence>
<dbReference type="GO" id="GO:0006260">
    <property type="term" value="P:DNA replication"/>
    <property type="evidence" value="ECO:0007669"/>
    <property type="project" value="UniProtKB-KW"/>
</dbReference>
<keyword evidence="10" id="KW-0255">Endonuclease</keyword>
<dbReference type="InterPro" id="IPR001301">
    <property type="entry name" value="Gemini_AL1_CLV"/>
</dbReference>
<keyword evidence="9" id="KW-0547">Nucleotide-binding</keyword>
<dbReference type="GO" id="GO:0016779">
    <property type="term" value="F:nucleotidyltransferase activity"/>
    <property type="evidence" value="ECO:0007669"/>
    <property type="project" value="UniProtKB-KW"/>
</dbReference>
<keyword evidence="16" id="KW-1185">Reference proteome</keyword>
<dbReference type="InterPro" id="IPR027417">
    <property type="entry name" value="P-loop_NTPase"/>
</dbReference>
<dbReference type="GO" id="GO:0000166">
    <property type="term" value="F:nucleotide binding"/>
    <property type="evidence" value="ECO:0007669"/>
    <property type="project" value="UniProtKB-KW"/>
</dbReference>
<evidence type="ECO:0000256" key="2">
    <source>
        <dbReference type="ARBA" id="ARBA00014531"/>
    </source>
</evidence>
<evidence type="ECO:0000256" key="3">
    <source>
        <dbReference type="ARBA" id="ARBA00022562"/>
    </source>
</evidence>
<dbReference type="Pfam" id="PF08283">
    <property type="entry name" value="Gemini_AL1_M"/>
    <property type="match status" value="1"/>
</dbReference>
<evidence type="ECO:0000256" key="10">
    <source>
        <dbReference type="ARBA" id="ARBA00022759"/>
    </source>
</evidence>